<dbReference type="RefSeq" id="WP_089545155.1">
    <property type="nucleotide sequence ID" value="NZ_NMPZ01000033.1"/>
</dbReference>
<name>A0AA91THG7_9BACT</name>
<evidence type="ECO:0000313" key="2">
    <source>
        <dbReference type="Proteomes" id="UP000215155"/>
    </source>
</evidence>
<dbReference type="Gene3D" id="3.90.210.10">
    <property type="entry name" value="Heat-Labile Enterotoxin, subunit A"/>
    <property type="match status" value="1"/>
</dbReference>
<reference evidence="1 2" key="1">
    <citation type="submission" date="2017-07" db="EMBL/GenBank/DDBJ databases">
        <title>Draft genome sequence of Prevotella copri isolated from the gut of healthy adult Indian.</title>
        <authorList>
            <person name="Das B."/>
            <person name="Bag S."/>
            <person name="Ghosh T.S."/>
        </authorList>
    </citation>
    <scope>NUCLEOTIDE SEQUENCE [LARGE SCALE GENOMIC DNA]</scope>
    <source>
        <strain evidence="1 2">Indica</strain>
    </source>
</reference>
<accession>A0AA91THG7</accession>
<dbReference type="EMBL" id="NMPZ01000033">
    <property type="protein sequence ID" value="OXL42741.1"/>
    <property type="molecule type" value="Genomic_DNA"/>
</dbReference>
<comment type="caution">
    <text evidence="1">The sequence shown here is derived from an EMBL/GenBank/DDBJ whole genome shotgun (WGS) entry which is preliminary data.</text>
</comment>
<dbReference type="SUPFAM" id="SSF56399">
    <property type="entry name" value="ADP-ribosylation"/>
    <property type="match status" value="1"/>
</dbReference>
<dbReference type="AlphaFoldDB" id="A0AA91THG7"/>
<evidence type="ECO:0000313" key="1">
    <source>
        <dbReference type="EMBL" id="OXL42741.1"/>
    </source>
</evidence>
<organism evidence="1 2">
    <name type="scientific">Segatella copri</name>
    <dbReference type="NCBI Taxonomy" id="165179"/>
    <lineage>
        <taxon>Bacteria</taxon>
        <taxon>Pseudomonadati</taxon>
        <taxon>Bacteroidota</taxon>
        <taxon>Bacteroidia</taxon>
        <taxon>Bacteroidales</taxon>
        <taxon>Prevotellaceae</taxon>
        <taxon>Segatella</taxon>
    </lineage>
</organism>
<protein>
    <submittedName>
        <fullName evidence="1">Uncharacterized protein</fullName>
    </submittedName>
</protein>
<sequence length="192" mass="21653">MKLNISIPEYEKYSVKYGYESIERSKAKFDSLPFLYRADTRTPEVIKHNGFMARNPLKLEDAKELVKKIFCRDASILTIHVRGADSIGNIFVSTADTPDCMGHFTKENIYVISTEDIHEVHPSKEVLGEAITRTAKFGPRLYLNAKTLEETTFIGIRPYENSGEIIVLTPIPANQVLGVGNAEDFNSFVTFD</sequence>
<gene>
    <name evidence="1" type="ORF">CFT61_14765</name>
</gene>
<dbReference type="Proteomes" id="UP000215155">
    <property type="component" value="Unassembled WGS sequence"/>
</dbReference>
<proteinExistence type="predicted"/>